<feature type="domain" description="CCHC-type" evidence="12">
    <location>
        <begin position="240"/>
        <end position="254"/>
    </location>
</feature>
<dbReference type="InterPro" id="IPR002016">
    <property type="entry name" value="Haem_peroxidase"/>
</dbReference>
<evidence type="ECO:0000256" key="11">
    <source>
        <dbReference type="RuleBase" id="RU362060"/>
    </source>
</evidence>
<keyword evidence="11" id="KW-0964">Secreted</keyword>
<evidence type="ECO:0000313" key="15">
    <source>
        <dbReference type="Proteomes" id="UP000222542"/>
    </source>
</evidence>
<proteinExistence type="inferred from homology"/>
<dbReference type="GO" id="GO:0003676">
    <property type="term" value="F:nucleic acid binding"/>
    <property type="evidence" value="ECO:0007669"/>
    <property type="project" value="InterPro"/>
</dbReference>
<evidence type="ECO:0000259" key="13">
    <source>
        <dbReference type="PROSITE" id="PS50873"/>
    </source>
</evidence>
<dbReference type="GO" id="GO:0005576">
    <property type="term" value="C:extracellular region"/>
    <property type="evidence" value="ECO:0007669"/>
    <property type="project" value="UniProtKB-SubCell"/>
</dbReference>
<comment type="catalytic activity">
    <reaction evidence="1 11">
        <text>2 a phenolic donor + H2O2 = 2 a phenolic radical donor + 2 H2O</text>
        <dbReference type="Rhea" id="RHEA:56136"/>
        <dbReference type="ChEBI" id="CHEBI:15377"/>
        <dbReference type="ChEBI" id="CHEBI:16240"/>
        <dbReference type="ChEBI" id="CHEBI:139520"/>
        <dbReference type="ChEBI" id="CHEBI:139521"/>
        <dbReference type="EC" id="1.11.1.7"/>
    </reaction>
</comment>
<comment type="similarity">
    <text evidence="11">Belongs to the peroxidase family. Classical plant (class III) peroxidase subfamily.</text>
</comment>
<dbReference type="EC" id="1.11.1.7" evidence="3 11"/>
<dbReference type="PRINTS" id="PR00461">
    <property type="entry name" value="PLPEROXIDASE"/>
</dbReference>
<sequence>MMSKLEVAMAVFLLTLRHWTIFLLHLSMSSNSSTVLQGKSICPPEALTNGTGAANPTNFDVFTPNKLDNKYYLGLKSQKGLLVSDQTLMSHPITAKLVNYNARYGSIWARKFAAAMVHMGTLDVLTGSIAAVVDLLVVRALLDSFKEECEYLISLAKPHIQKSSVVDSSTGKSMDSRVRTSSGTFLARGRDKVIRDIEKRIADFTFIPAEGPQSLKRVGALPKREDSSRILKKGKGSDTCHKCGKLGHYIKDCPMHKIEYKEYAKQDDGNENEKDRVPVRFSKKAEIDKVVNQVLTACWVTSQVIQNKENKLP</sequence>
<feature type="binding site" evidence="9">
    <location>
        <position position="63"/>
    </location>
    <ligand>
        <name>Ca(2+)</name>
        <dbReference type="ChEBI" id="CHEBI:29108"/>
        <label>2</label>
    </ligand>
</feature>
<reference evidence="14 15" key="2">
    <citation type="journal article" date="2017" name="Genome Biol.">
        <title>New reference genome sequences of hot pepper reveal the massive evolution of plant disease-resistance genes by retroduplication.</title>
        <authorList>
            <person name="Kim S."/>
            <person name="Park J."/>
            <person name="Yeom S.I."/>
            <person name="Kim Y.M."/>
            <person name="Seo E."/>
            <person name="Kim K.T."/>
            <person name="Kim M.S."/>
            <person name="Lee J.M."/>
            <person name="Cheong K."/>
            <person name="Shin H.S."/>
            <person name="Kim S.B."/>
            <person name="Han K."/>
            <person name="Lee J."/>
            <person name="Park M."/>
            <person name="Lee H.A."/>
            <person name="Lee H.Y."/>
            <person name="Lee Y."/>
            <person name="Oh S."/>
            <person name="Lee J.H."/>
            <person name="Choi E."/>
            <person name="Choi E."/>
            <person name="Lee S.E."/>
            <person name="Jeon J."/>
            <person name="Kim H."/>
            <person name="Choi G."/>
            <person name="Song H."/>
            <person name="Lee J."/>
            <person name="Lee S.C."/>
            <person name="Kwon J.K."/>
            <person name="Lee H.Y."/>
            <person name="Koo N."/>
            <person name="Hong Y."/>
            <person name="Kim R.W."/>
            <person name="Kang W.H."/>
            <person name="Huh J.H."/>
            <person name="Kang B.C."/>
            <person name="Yang T.J."/>
            <person name="Lee Y.H."/>
            <person name="Bennetzen J.L."/>
            <person name="Choi D."/>
        </authorList>
    </citation>
    <scope>NUCLEOTIDE SEQUENCE [LARGE SCALE GENOMIC DNA]</scope>
    <source>
        <strain evidence="15">cv. CM334</strain>
    </source>
</reference>
<dbReference type="PANTHER" id="PTHR10869:SF123">
    <property type="entry name" value="PROLYL 4-HYDROXYLASE 10-RELATED"/>
    <property type="match status" value="1"/>
</dbReference>
<feature type="binding site" evidence="9">
    <location>
        <position position="60"/>
    </location>
    <ligand>
        <name>Ca(2+)</name>
        <dbReference type="ChEBI" id="CHEBI:29108"/>
        <label>2</label>
    </ligand>
</feature>
<dbReference type="GO" id="GO:0006979">
    <property type="term" value="P:response to oxidative stress"/>
    <property type="evidence" value="ECO:0007669"/>
    <property type="project" value="UniProtKB-UniRule"/>
</dbReference>
<reference evidence="14 15" key="1">
    <citation type="journal article" date="2014" name="Nat. Genet.">
        <title>Genome sequence of the hot pepper provides insights into the evolution of pungency in Capsicum species.</title>
        <authorList>
            <person name="Kim S."/>
            <person name="Park M."/>
            <person name="Yeom S.I."/>
            <person name="Kim Y.M."/>
            <person name="Lee J.M."/>
            <person name="Lee H.A."/>
            <person name="Seo E."/>
            <person name="Choi J."/>
            <person name="Cheong K."/>
            <person name="Kim K.T."/>
            <person name="Jung K."/>
            <person name="Lee G.W."/>
            <person name="Oh S.K."/>
            <person name="Bae C."/>
            <person name="Kim S.B."/>
            <person name="Lee H.Y."/>
            <person name="Kim S.Y."/>
            <person name="Kim M.S."/>
            <person name="Kang B.C."/>
            <person name="Jo Y.D."/>
            <person name="Yang H.B."/>
            <person name="Jeong H.J."/>
            <person name="Kang W.H."/>
            <person name="Kwon J.K."/>
            <person name="Shin C."/>
            <person name="Lim J.Y."/>
            <person name="Park J.H."/>
            <person name="Huh J.H."/>
            <person name="Kim J.S."/>
            <person name="Kim B.D."/>
            <person name="Cohen O."/>
            <person name="Paran I."/>
            <person name="Suh M.C."/>
            <person name="Lee S.B."/>
            <person name="Kim Y.K."/>
            <person name="Shin Y."/>
            <person name="Noh S.J."/>
            <person name="Park J."/>
            <person name="Seo Y.S."/>
            <person name="Kwon S.Y."/>
            <person name="Kim H.A."/>
            <person name="Park J.M."/>
            <person name="Kim H.J."/>
            <person name="Choi S.B."/>
            <person name="Bosland P.W."/>
            <person name="Reeves G."/>
            <person name="Jo S.H."/>
            <person name="Lee B.W."/>
            <person name="Cho H.T."/>
            <person name="Choi H.S."/>
            <person name="Lee M.S."/>
            <person name="Yu Y."/>
            <person name="Do Choi Y."/>
            <person name="Park B.S."/>
            <person name="van Deynze A."/>
            <person name="Ashrafi H."/>
            <person name="Hill T."/>
            <person name="Kim W.T."/>
            <person name="Pai H.S."/>
            <person name="Ahn H.K."/>
            <person name="Yeam I."/>
            <person name="Giovannoni J.J."/>
            <person name="Rose J.K."/>
            <person name="Sorensen I."/>
            <person name="Lee S.J."/>
            <person name="Kim R.W."/>
            <person name="Choi I.Y."/>
            <person name="Choi B.S."/>
            <person name="Lim J.S."/>
            <person name="Lee Y.H."/>
            <person name="Choi D."/>
        </authorList>
    </citation>
    <scope>NUCLEOTIDE SEQUENCE [LARGE SCALE GENOMIC DNA]</scope>
    <source>
        <strain evidence="15">cv. CM334</strain>
    </source>
</reference>
<evidence type="ECO:0000256" key="5">
    <source>
        <dbReference type="ARBA" id="ARBA00022617"/>
    </source>
</evidence>
<evidence type="ECO:0000256" key="6">
    <source>
        <dbReference type="ARBA" id="ARBA00022723"/>
    </source>
</evidence>
<feature type="domain" description="Plant heme peroxidase family profile" evidence="13">
    <location>
        <begin position="27"/>
        <end position="153"/>
    </location>
</feature>
<keyword evidence="11" id="KW-0376">Hydrogen peroxide</keyword>
<dbReference type="InterPro" id="IPR045054">
    <property type="entry name" value="P4HA-like"/>
</dbReference>
<comment type="function">
    <text evidence="11">Removal of H(2)O(2), oxidation of toxic reductants, biosynthesis and degradation of lignin, suberization, auxin catabolism, response to environmental stresses such as wounding, pathogen attack and oxidative stress.</text>
</comment>
<dbReference type="EMBL" id="AYRZ02000012">
    <property type="protein sequence ID" value="PHT65121.1"/>
    <property type="molecule type" value="Genomic_DNA"/>
</dbReference>
<feature type="signal peptide" evidence="11">
    <location>
        <begin position="1"/>
        <end position="32"/>
    </location>
</feature>
<dbReference type="Gramene" id="PHT65121">
    <property type="protein sequence ID" value="PHT65121"/>
    <property type="gene ID" value="T459_29546"/>
</dbReference>
<dbReference type="Proteomes" id="UP000222542">
    <property type="component" value="Unassembled WGS sequence"/>
</dbReference>
<dbReference type="GO" id="GO:0020037">
    <property type="term" value="F:heme binding"/>
    <property type="evidence" value="ECO:0007669"/>
    <property type="project" value="UniProtKB-UniRule"/>
</dbReference>
<dbReference type="Gene3D" id="2.60.120.620">
    <property type="entry name" value="q2cbj1_9rhob like domain"/>
    <property type="match status" value="1"/>
</dbReference>
<protein>
    <recommendedName>
        <fullName evidence="3 11">Peroxidase</fullName>
        <ecNumber evidence="3 11">1.11.1.7</ecNumber>
    </recommendedName>
</protein>
<dbReference type="GO" id="GO:0140825">
    <property type="term" value="F:lactoperoxidase activity"/>
    <property type="evidence" value="ECO:0007669"/>
    <property type="project" value="UniProtKB-EC"/>
</dbReference>
<keyword evidence="10" id="KW-0863">Zinc-finger</keyword>
<feature type="chain" id="PRO_5013426115" description="Peroxidase" evidence="11">
    <location>
        <begin position="33"/>
        <end position="313"/>
    </location>
</feature>
<dbReference type="Pfam" id="PF00098">
    <property type="entry name" value="zf-CCHC"/>
    <property type="match status" value="1"/>
</dbReference>
<comment type="cofactor">
    <cofactor evidence="11">
        <name>heme b</name>
        <dbReference type="ChEBI" id="CHEBI:60344"/>
    </cofactor>
    <text evidence="11">Binds 1 heme b (iron(II)-protoporphyrin IX) group per subunit.</text>
</comment>
<comment type="caution">
    <text evidence="14">The sequence shown here is derived from an EMBL/GenBank/DDBJ whole genome shotgun (WGS) entry which is preliminary data.</text>
</comment>
<accession>A0A2G2Y6C5</accession>
<evidence type="ECO:0000256" key="4">
    <source>
        <dbReference type="ARBA" id="ARBA00022559"/>
    </source>
</evidence>
<dbReference type="Pfam" id="PF00141">
    <property type="entry name" value="peroxidase"/>
    <property type="match status" value="1"/>
</dbReference>
<dbReference type="GO" id="GO:0008270">
    <property type="term" value="F:zinc ion binding"/>
    <property type="evidence" value="ECO:0007669"/>
    <property type="project" value="UniProtKB-KW"/>
</dbReference>
<organism evidence="14 15">
    <name type="scientific">Capsicum annuum</name>
    <name type="common">Capsicum pepper</name>
    <dbReference type="NCBI Taxonomy" id="4072"/>
    <lineage>
        <taxon>Eukaryota</taxon>
        <taxon>Viridiplantae</taxon>
        <taxon>Streptophyta</taxon>
        <taxon>Embryophyta</taxon>
        <taxon>Tracheophyta</taxon>
        <taxon>Spermatophyta</taxon>
        <taxon>Magnoliopsida</taxon>
        <taxon>eudicotyledons</taxon>
        <taxon>Gunneridae</taxon>
        <taxon>Pentapetalae</taxon>
        <taxon>asterids</taxon>
        <taxon>lamiids</taxon>
        <taxon>Solanales</taxon>
        <taxon>Solanaceae</taxon>
        <taxon>Solanoideae</taxon>
        <taxon>Capsiceae</taxon>
        <taxon>Capsicum</taxon>
    </lineage>
</organism>
<evidence type="ECO:0000256" key="1">
    <source>
        <dbReference type="ARBA" id="ARBA00000189"/>
    </source>
</evidence>
<dbReference type="SUPFAM" id="SSF57756">
    <property type="entry name" value="Retrovirus zinc finger-like domains"/>
    <property type="match status" value="1"/>
</dbReference>
<dbReference type="SUPFAM" id="SSF48113">
    <property type="entry name" value="Heme-dependent peroxidases"/>
    <property type="match status" value="1"/>
</dbReference>
<dbReference type="InterPro" id="IPR010255">
    <property type="entry name" value="Haem_peroxidase_sf"/>
</dbReference>
<dbReference type="AlphaFoldDB" id="A0A2G2Y6C5"/>
<dbReference type="InterPro" id="IPR001878">
    <property type="entry name" value="Znf_CCHC"/>
</dbReference>
<keyword evidence="10" id="KW-0862">Zinc</keyword>
<keyword evidence="4 11" id="KW-0575">Peroxidase</keyword>
<evidence type="ECO:0000256" key="8">
    <source>
        <dbReference type="ARBA" id="ARBA00023004"/>
    </source>
</evidence>
<dbReference type="PANTHER" id="PTHR10869">
    <property type="entry name" value="PROLYL 4-HYDROXYLASE ALPHA SUBUNIT"/>
    <property type="match status" value="1"/>
</dbReference>
<evidence type="ECO:0000256" key="2">
    <source>
        <dbReference type="ARBA" id="ARBA00004586"/>
    </source>
</evidence>
<feature type="binding site" evidence="9">
    <location>
        <position position="68"/>
    </location>
    <ligand>
        <name>Ca(2+)</name>
        <dbReference type="ChEBI" id="CHEBI:29108"/>
        <label>2</label>
    </ligand>
</feature>
<keyword evidence="8 11" id="KW-0408">Iron</keyword>
<keyword evidence="5 11" id="KW-0349">Heme</keyword>
<keyword evidence="11" id="KW-0732">Signal</keyword>
<evidence type="ECO:0000256" key="3">
    <source>
        <dbReference type="ARBA" id="ARBA00012313"/>
    </source>
</evidence>
<evidence type="ECO:0000256" key="9">
    <source>
        <dbReference type="PIRSR" id="PIRSR600823-3"/>
    </source>
</evidence>
<keyword evidence="15" id="KW-1185">Reference proteome</keyword>
<comment type="subcellular location">
    <subcellularLocation>
        <location evidence="2">Endoplasmic reticulum membrane</location>
    </subcellularLocation>
    <subcellularLocation>
        <location evidence="11">Secreted</location>
    </subcellularLocation>
</comment>
<comment type="cofactor">
    <cofactor evidence="9 11">
        <name>Ca(2+)</name>
        <dbReference type="ChEBI" id="CHEBI:29108"/>
    </cofactor>
    <text evidence="9 11">Binds 2 calcium ions per subunit.</text>
</comment>
<dbReference type="GO" id="GO:0005789">
    <property type="term" value="C:endoplasmic reticulum membrane"/>
    <property type="evidence" value="ECO:0007669"/>
    <property type="project" value="UniProtKB-SubCell"/>
</dbReference>
<evidence type="ECO:0000259" key="12">
    <source>
        <dbReference type="PROSITE" id="PS50158"/>
    </source>
</evidence>
<dbReference type="GO" id="GO:0042744">
    <property type="term" value="P:hydrogen peroxide catabolic process"/>
    <property type="evidence" value="ECO:0007669"/>
    <property type="project" value="UniProtKB-KW"/>
</dbReference>
<keyword evidence="9 11" id="KW-0106">Calcium</keyword>
<dbReference type="InterPro" id="IPR000823">
    <property type="entry name" value="Peroxidase_pln"/>
</dbReference>
<gene>
    <name evidence="14" type="ORF">T459_29546</name>
</gene>
<dbReference type="SMART" id="SM00343">
    <property type="entry name" value="ZnF_C2HC"/>
    <property type="match status" value="1"/>
</dbReference>
<dbReference type="Gene3D" id="4.10.60.10">
    <property type="entry name" value="Zinc finger, CCHC-type"/>
    <property type="match status" value="1"/>
</dbReference>
<evidence type="ECO:0000256" key="7">
    <source>
        <dbReference type="ARBA" id="ARBA00023002"/>
    </source>
</evidence>
<dbReference type="InterPro" id="IPR036875">
    <property type="entry name" value="Znf_CCHC_sf"/>
</dbReference>
<keyword evidence="6 9" id="KW-0479">Metal-binding</keyword>
<dbReference type="PROSITE" id="PS50873">
    <property type="entry name" value="PEROXIDASE_4"/>
    <property type="match status" value="1"/>
</dbReference>
<keyword evidence="7 11" id="KW-0560">Oxidoreductase</keyword>
<evidence type="ECO:0000256" key="10">
    <source>
        <dbReference type="PROSITE-ProRule" id="PRU00047"/>
    </source>
</evidence>
<dbReference type="Gene3D" id="1.10.420.10">
    <property type="entry name" value="Peroxidase, domain 2"/>
    <property type="match status" value="1"/>
</dbReference>
<evidence type="ECO:0000313" key="14">
    <source>
        <dbReference type="EMBL" id="PHT65121.1"/>
    </source>
</evidence>
<name>A0A2G2Y6C5_CAPAN</name>
<dbReference type="PROSITE" id="PS50158">
    <property type="entry name" value="ZF_CCHC"/>
    <property type="match status" value="1"/>
</dbReference>